<evidence type="ECO:0000313" key="1">
    <source>
        <dbReference type="EnsemblPlants" id="TuG1812G0300002080.01.T01.cds393873"/>
    </source>
</evidence>
<accession>A0A8R7PRM5</accession>
<dbReference type="EnsemblPlants" id="TuG1812G0300002080.01.T01">
    <property type="protein sequence ID" value="TuG1812G0300002080.01.T01.cds393873"/>
    <property type="gene ID" value="TuG1812G0300002080.01"/>
</dbReference>
<organism evidence="1 2">
    <name type="scientific">Triticum urartu</name>
    <name type="common">Red wild einkorn</name>
    <name type="synonym">Crithodium urartu</name>
    <dbReference type="NCBI Taxonomy" id="4572"/>
    <lineage>
        <taxon>Eukaryota</taxon>
        <taxon>Viridiplantae</taxon>
        <taxon>Streptophyta</taxon>
        <taxon>Embryophyta</taxon>
        <taxon>Tracheophyta</taxon>
        <taxon>Spermatophyta</taxon>
        <taxon>Magnoliopsida</taxon>
        <taxon>Liliopsida</taxon>
        <taxon>Poales</taxon>
        <taxon>Poaceae</taxon>
        <taxon>BOP clade</taxon>
        <taxon>Pooideae</taxon>
        <taxon>Triticodae</taxon>
        <taxon>Triticeae</taxon>
        <taxon>Triticinae</taxon>
        <taxon>Triticum</taxon>
    </lineage>
</organism>
<reference evidence="1" key="2">
    <citation type="submission" date="2018-03" db="EMBL/GenBank/DDBJ databases">
        <title>The Triticum urartu genome reveals the dynamic nature of wheat genome evolution.</title>
        <authorList>
            <person name="Ling H."/>
            <person name="Ma B."/>
            <person name="Shi X."/>
            <person name="Liu H."/>
            <person name="Dong L."/>
            <person name="Sun H."/>
            <person name="Cao Y."/>
            <person name="Gao Q."/>
            <person name="Zheng S."/>
            <person name="Li Y."/>
            <person name="Yu Y."/>
            <person name="Du H."/>
            <person name="Qi M."/>
            <person name="Li Y."/>
            <person name="Yu H."/>
            <person name="Cui Y."/>
            <person name="Wang N."/>
            <person name="Chen C."/>
            <person name="Wu H."/>
            <person name="Zhao Y."/>
            <person name="Zhang J."/>
            <person name="Li Y."/>
            <person name="Zhou W."/>
            <person name="Zhang B."/>
            <person name="Hu W."/>
            <person name="Eijk M."/>
            <person name="Tang J."/>
            <person name="Witsenboer H."/>
            <person name="Zhao S."/>
            <person name="Li Z."/>
            <person name="Zhang A."/>
            <person name="Wang D."/>
            <person name="Liang C."/>
        </authorList>
    </citation>
    <scope>NUCLEOTIDE SEQUENCE [LARGE SCALE GENOMIC DNA]</scope>
    <source>
        <strain evidence="1">cv. G1812</strain>
    </source>
</reference>
<reference evidence="2" key="1">
    <citation type="journal article" date="2013" name="Nature">
        <title>Draft genome of the wheat A-genome progenitor Triticum urartu.</title>
        <authorList>
            <person name="Ling H.Q."/>
            <person name="Zhao S."/>
            <person name="Liu D."/>
            <person name="Wang J."/>
            <person name="Sun H."/>
            <person name="Zhang C."/>
            <person name="Fan H."/>
            <person name="Li D."/>
            <person name="Dong L."/>
            <person name="Tao Y."/>
            <person name="Gao C."/>
            <person name="Wu H."/>
            <person name="Li Y."/>
            <person name="Cui Y."/>
            <person name="Guo X."/>
            <person name="Zheng S."/>
            <person name="Wang B."/>
            <person name="Yu K."/>
            <person name="Liang Q."/>
            <person name="Yang W."/>
            <person name="Lou X."/>
            <person name="Chen J."/>
            <person name="Feng M."/>
            <person name="Jian J."/>
            <person name="Zhang X."/>
            <person name="Luo G."/>
            <person name="Jiang Y."/>
            <person name="Liu J."/>
            <person name="Wang Z."/>
            <person name="Sha Y."/>
            <person name="Zhang B."/>
            <person name="Wu H."/>
            <person name="Tang D."/>
            <person name="Shen Q."/>
            <person name="Xue P."/>
            <person name="Zou S."/>
            <person name="Wang X."/>
            <person name="Liu X."/>
            <person name="Wang F."/>
            <person name="Yang Y."/>
            <person name="An X."/>
            <person name="Dong Z."/>
            <person name="Zhang K."/>
            <person name="Zhang X."/>
            <person name="Luo M.C."/>
            <person name="Dvorak J."/>
            <person name="Tong Y."/>
            <person name="Wang J."/>
            <person name="Yang H."/>
            <person name="Li Z."/>
            <person name="Wang D."/>
            <person name="Zhang A."/>
            <person name="Wang J."/>
        </authorList>
    </citation>
    <scope>NUCLEOTIDE SEQUENCE</scope>
    <source>
        <strain evidence="2">cv. G1812</strain>
    </source>
</reference>
<proteinExistence type="predicted"/>
<dbReference type="Gramene" id="TuG1812G0300002080.01.T01">
    <property type="protein sequence ID" value="TuG1812G0300002080.01.T01.cds393873"/>
    <property type="gene ID" value="TuG1812G0300002080.01"/>
</dbReference>
<dbReference type="AlphaFoldDB" id="A0A8R7PRM5"/>
<reference evidence="1" key="3">
    <citation type="submission" date="2022-06" db="UniProtKB">
        <authorList>
            <consortium name="EnsemblPlants"/>
        </authorList>
    </citation>
    <scope>IDENTIFICATION</scope>
</reference>
<sequence length="51" mass="5163">MMTGTDGGSSMGGSSNNIAKVEDHFGGIIMQPYDVPAGGIGTASRFSDIQV</sequence>
<keyword evidence="2" id="KW-1185">Reference proteome</keyword>
<dbReference type="Proteomes" id="UP000015106">
    <property type="component" value="Chromosome 3"/>
</dbReference>
<name>A0A8R7PRM5_TRIUA</name>
<protein>
    <submittedName>
        <fullName evidence="1">Uncharacterized protein</fullName>
    </submittedName>
</protein>
<evidence type="ECO:0000313" key="2">
    <source>
        <dbReference type="Proteomes" id="UP000015106"/>
    </source>
</evidence>